<dbReference type="RefSeq" id="WP_258118125.1">
    <property type="nucleotide sequence ID" value="NZ_CP062229.1"/>
</dbReference>
<gene>
    <name evidence="2" type="ORF">IHQ72_25595</name>
</gene>
<reference evidence="2" key="1">
    <citation type="submission" date="2020-09" db="EMBL/GenBank/DDBJ databases">
        <title>Rhizobia associated with sainfoin plants.</title>
        <authorList>
            <person name="Asharfi S."/>
            <person name="Kuzmanovic N."/>
            <person name="Bunk B."/>
            <person name="Sproeer C."/>
            <person name="Becker M."/>
            <person name="Thuenen T."/>
        </authorList>
    </citation>
    <scope>NUCLEOTIDE SEQUENCE</scope>
    <source>
        <strain evidence="2">OM4</strain>
    </source>
</reference>
<dbReference type="EMBL" id="CP062229">
    <property type="protein sequence ID" value="UVC14030.1"/>
    <property type="molecule type" value="Genomic_DNA"/>
</dbReference>
<evidence type="ECO:0000313" key="2">
    <source>
        <dbReference type="EMBL" id="UVC14030.1"/>
    </source>
</evidence>
<protein>
    <submittedName>
        <fullName evidence="2">Uncharacterized protein</fullName>
    </submittedName>
</protein>
<organism evidence="2 3">
    <name type="scientific">Mesorhizobium onobrychidis</name>
    <dbReference type="NCBI Taxonomy" id="2775404"/>
    <lineage>
        <taxon>Bacteria</taxon>
        <taxon>Pseudomonadati</taxon>
        <taxon>Pseudomonadota</taxon>
        <taxon>Alphaproteobacteria</taxon>
        <taxon>Hyphomicrobiales</taxon>
        <taxon>Phyllobacteriaceae</taxon>
        <taxon>Mesorhizobium</taxon>
    </lineage>
</organism>
<sequence length="132" mass="14511">MGQPLVIYALIAKRAELSGQVLDLERQKAVLEDQLGHIDAALAIFGYAKPPSDIKPKVTAIRLFKRNELARLLRRDSGQGTNREIAMRIMAAKGWDAADSDLLAKVTDSVKGAKKWQGRRQSATSPSDSVIR</sequence>
<keyword evidence="3" id="KW-1185">Reference proteome</keyword>
<evidence type="ECO:0000313" key="3">
    <source>
        <dbReference type="Proteomes" id="UP001058098"/>
    </source>
</evidence>
<feature type="compositionally biased region" description="Polar residues" evidence="1">
    <location>
        <begin position="119"/>
        <end position="132"/>
    </location>
</feature>
<evidence type="ECO:0000256" key="1">
    <source>
        <dbReference type="SAM" id="MobiDB-lite"/>
    </source>
</evidence>
<proteinExistence type="predicted"/>
<accession>A0ABY5QS80</accession>
<dbReference type="Proteomes" id="UP001058098">
    <property type="component" value="Chromosome"/>
</dbReference>
<feature type="region of interest" description="Disordered" evidence="1">
    <location>
        <begin position="111"/>
        <end position="132"/>
    </location>
</feature>
<name>A0ABY5QS80_9HYPH</name>